<proteinExistence type="predicted"/>
<accession>A0A8H6L688</accession>
<evidence type="ECO:0000313" key="2">
    <source>
        <dbReference type="EMBL" id="KAF6237025.1"/>
    </source>
</evidence>
<dbReference type="GeneID" id="59286568"/>
<comment type="caution">
    <text evidence="2">The sequence shown here is derived from an EMBL/GenBank/DDBJ whole genome shotgun (WGS) entry which is preliminary data.</text>
</comment>
<keyword evidence="3" id="KW-1185">Reference proteome</keyword>
<dbReference type="RefSeq" id="XP_037166357.1">
    <property type="nucleotide sequence ID" value="XM_037306822.1"/>
</dbReference>
<dbReference type="EMBL" id="JACCJC010000016">
    <property type="protein sequence ID" value="KAF6237025.1"/>
    <property type="molecule type" value="Genomic_DNA"/>
</dbReference>
<dbReference type="Proteomes" id="UP000578531">
    <property type="component" value="Unassembled WGS sequence"/>
</dbReference>
<organism evidence="2 3">
    <name type="scientific">Letharia columbiana</name>
    <dbReference type="NCBI Taxonomy" id="112416"/>
    <lineage>
        <taxon>Eukaryota</taxon>
        <taxon>Fungi</taxon>
        <taxon>Dikarya</taxon>
        <taxon>Ascomycota</taxon>
        <taxon>Pezizomycotina</taxon>
        <taxon>Lecanoromycetes</taxon>
        <taxon>OSLEUM clade</taxon>
        <taxon>Lecanoromycetidae</taxon>
        <taxon>Lecanorales</taxon>
        <taxon>Lecanorineae</taxon>
        <taxon>Parmeliaceae</taxon>
        <taxon>Letharia</taxon>
    </lineage>
</organism>
<evidence type="ECO:0000313" key="3">
    <source>
        <dbReference type="Proteomes" id="UP000578531"/>
    </source>
</evidence>
<feature type="region of interest" description="Disordered" evidence="1">
    <location>
        <begin position="26"/>
        <end position="52"/>
    </location>
</feature>
<name>A0A8H6L688_9LECA</name>
<evidence type="ECO:0000256" key="1">
    <source>
        <dbReference type="SAM" id="MobiDB-lite"/>
    </source>
</evidence>
<sequence>MATFAAPQIPAARNVMRYLKKLEERSSNRKQRIGRMSNRINSKNHTIRRLRS</sequence>
<protein>
    <submittedName>
        <fullName evidence="2">Uncharacterized protein</fullName>
    </submittedName>
</protein>
<reference evidence="2 3" key="1">
    <citation type="journal article" date="2020" name="Genomics">
        <title>Complete, high-quality genomes from long-read metagenomic sequencing of two wolf lichen thalli reveals enigmatic genome architecture.</title>
        <authorList>
            <person name="McKenzie S.K."/>
            <person name="Walston R.F."/>
            <person name="Allen J.L."/>
        </authorList>
    </citation>
    <scope>NUCLEOTIDE SEQUENCE [LARGE SCALE GENOMIC DNA]</scope>
    <source>
        <strain evidence="2">WasteWater2</strain>
    </source>
</reference>
<gene>
    <name evidence="2" type="ORF">HO173_004904</name>
</gene>
<dbReference type="AlphaFoldDB" id="A0A8H6L688"/>